<evidence type="ECO:0000313" key="2">
    <source>
        <dbReference type="EMBL" id="CAD9338116.1"/>
    </source>
</evidence>
<gene>
    <name evidence="2" type="ORF">DBRI1063_LOCUS15107</name>
</gene>
<feature type="region of interest" description="Disordered" evidence="1">
    <location>
        <begin position="266"/>
        <end position="289"/>
    </location>
</feature>
<evidence type="ECO:0000256" key="1">
    <source>
        <dbReference type="SAM" id="MobiDB-lite"/>
    </source>
</evidence>
<reference evidence="2" key="1">
    <citation type="submission" date="2021-01" db="EMBL/GenBank/DDBJ databases">
        <authorList>
            <person name="Corre E."/>
            <person name="Pelletier E."/>
            <person name="Niang G."/>
            <person name="Scheremetjew M."/>
            <person name="Finn R."/>
            <person name="Kale V."/>
            <person name="Holt S."/>
            <person name="Cochrane G."/>
            <person name="Meng A."/>
            <person name="Brown T."/>
            <person name="Cohen L."/>
        </authorList>
    </citation>
    <scope>NUCLEOTIDE SEQUENCE</scope>
    <source>
        <strain evidence="2">Pop2</strain>
    </source>
</reference>
<dbReference type="Gene3D" id="1.25.40.20">
    <property type="entry name" value="Ankyrin repeat-containing domain"/>
    <property type="match status" value="1"/>
</dbReference>
<proteinExistence type="predicted"/>
<dbReference type="SUPFAM" id="SSF48403">
    <property type="entry name" value="Ankyrin repeat"/>
    <property type="match status" value="1"/>
</dbReference>
<accession>A0A7S1ZG76</accession>
<organism evidence="2">
    <name type="scientific">Ditylum brightwellii</name>
    <dbReference type="NCBI Taxonomy" id="49249"/>
    <lineage>
        <taxon>Eukaryota</taxon>
        <taxon>Sar</taxon>
        <taxon>Stramenopiles</taxon>
        <taxon>Ochrophyta</taxon>
        <taxon>Bacillariophyta</taxon>
        <taxon>Mediophyceae</taxon>
        <taxon>Lithodesmiophycidae</taxon>
        <taxon>Lithodesmiales</taxon>
        <taxon>Lithodesmiaceae</taxon>
        <taxon>Ditylum</taxon>
    </lineage>
</organism>
<sequence>MVYGQLHQLIEQSKWNEALLALRTVPAVQSDASETHRDDLPLHMACDRRAPDDVIVELLKHNPSAVKHVGRGGNLPLHIATQRNLSYDVVETIIRAYPAALDCRNSSNYTPRDFGHDDQYAFQGLSRPTACWHQLMTDEKREEAQDTKLHTLHESIDAALTALQKSNDNFDDMTSRLDHVEKTLQDLENLRAQDLEGTITKLETSISDSMQKIENRLSTVEDDVKAAAARDFMARAASRAHQSDVAKMQKSSAEEVKRLQKEMEQLRVHTKIPKNAEKNVSTPKIKSAA</sequence>
<protein>
    <submittedName>
        <fullName evidence="2">Uncharacterized protein</fullName>
    </submittedName>
</protein>
<dbReference type="InterPro" id="IPR036770">
    <property type="entry name" value="Ankyrin_rpt-contain_sf"/>
</dbReference>
<dbReference type="EMBL" id="HBGN01023660">
    <property type="protein sequence ID" value="CAD9338116.1"/>
    <property type="molecule type" value="Transcribed_RNA"/>
</dbReference>
<name>A0A7S1ZG76_9STRA</name>
<dbReference type="AlphaFoldDB" id="A0A7S1ZG76"/>
<feature type="compositionally biased region" description="Polar residues" evidence="1">
    <location>
        <begin position="278"/>
        <end position="289"/>
    </location>
</feature>